<dbReference type="PRINTS" id="PR00325">
    <property type="entry name" value="GERMIN"/>
</dbReference>
<dbReference type="Gene3D" id="2.60.120.10">
    <property type="entry name" value="Jelly Rolls"/>
    <property type="match status" value="1"/>
</dbReference>
<feature type="region of interest" description="Disordered" evidence="6">
    <location>
        <begin position="238"/>
        <end position="348"/>
    </location>
</feature>
<comment type="subcellular location">
    <subcellularLocation>
        <location evidence="1">Secreted</location>
    </subcellularLocation>
</comment>
<evidence type="ECO:0000256" key="4">
    <source>
        <dbReference type="ARBA" id="ARBA00022723"/>
    </source>
</evidence>
<accession>A0A9P1GUA5</accession>
<name>A0A9P1GUA5_9PEZI</name>
<dbReference type="InterPro" id="IPR019780">
    <property type="entry name" value="Germin_Mn-BS"/>
</dbReference>
<dbReference type="OrthoDB" id="1921208at2759"/>
<keyword evidence="4" id="KW-0479">Metal-binding</keyword>
<sequence length="348" mass="38533">MLFTPTTAALVLAFTSSAIAAPGSFHQRRQNNQQPAVPVPAPESLSITQQLLIAPSAASRFDILKDDADFKFNLTPDEIPANRGGILKAANRNTFPALVGTGAAMALGKIAPCGINTFHVHPRSAELQIVIEGSLVTEMVPENAVRPIRNVVNKFEMVPFYQGAIHHQFNPNCEEAVFIASFANEDPGTGQVVNSIFKLDQNALLDTFGQSFPGDRIEDIKNNLPESVVAGVRSCNARCQPQNQPEEPEVEEPEVEEPEIEEPEVEEPEVEEPEIEEPEVEEPEIEEPEIEEPEIEEPEIEEPEIEEPEIEEPEIEEPEVEEPEVEEPEVEEPEAQTEDPEQQKPGYN</sequence>
<organism evidence="9 10">
    <name type="scientific">Parascedosporium putredinis</name>
    <dbReference type="NCBI Taxonomy" id="1442378"/>
    <lineage>
        <taxon>Eukaryota</taxon>
        <taxon>Fungi</taxon>
        <taxon>Dikarya</taxon>
        <taxon>Ascomycota</taxon>
        <taxon>Pezizomycotina</taxon>
        <taxon>Sordariomycetes</taxon>
        <taxon>Hypocreomycetidae</taxon>
        <taxon>Microascales</taxon>
        <taxon>Microascaceae</taxon>
        <taxon>Parascedosporium</taxon>
    </lineage>
</organism>
<evidence type="ECO:0000259" key="8">
    <source>
        <dbReference type="SMART" id="SM00835"/>
    </source>
</evidence>
<evidence type="ECO:0000256" key="2">
    <source>
        <dbReference type="ARBA" id="ARBA00007456"/>
    </source>
</evidence>
<evidence type="ECO:0000256" key="1">
    <source>
        <dbReference type="ARBA" id="ARBA00004613"/>
    </source>
</evidence>
<feature type="chain" id="PRO_5040131248" description="Cupin type-1 domain-containing protein" evidence="7">
    <location>
        <begin position="21"/>
        <end position="348"/>
    </location>
</feature>
<gene>
    <name evidence="9" type="ORF">PPNO1_LOCUS506</name>
</gene>
<dbReference type="CDD" id="cd02241">
    <property type="entry name" value="cupin_OxOx"/>
    <property type="match status" value="1"/>
</dbReference>
<evidence type="ECO:0000256" key="3">
    <source>
        <dbReference type="ARBA" id="ARBA00022525"/>
    </source>
</evidence>
<comment type="caution">
    <text evidence="9">The sequence shown here is derived from an EMBL/GenBank/DDBJ whole genome shotgun (WGS) entry which is preliminary data.</text>
</comment>
<keyword evidence="10" id="KW-1185">Reference proteome</keyword>
<evidence type="ECO:0000256" key="7">
    <source>
        <dbReference type="SAM" id="SignalP"/>
    </source>
</evidence>
<dbReference type="AlphaFoldDB" id="A0A9P1GUA5"/>
<dbReference type="Proteomes" id="UP000838763">
    <property type="component" value="Unassembled WGS sequence"/>
</dbReference>
<evidence type="ECO:0000313" key="10">
    <source>
        <dbReference type="Proteomes" id="UP000838763"/>
    </source>
</evidence>
<dbReference type="PANTHER" id="PTHR31238">
    <property type="entry name" value="GERMIN-LIKE PROTEIN SUBFAMILY 3 MEMBER 3"/>
    <property type="match status" value="1"/>
</dbReference>
<dbReference type="PROSITE" id="PS00725">
    <property type="entry name" value="GERMIN"/>
    <property type="match status" value="1"/>
</dbReference>
<evidence type="ECO:0000313" key="9">
    <source>
        <dbReference type="EMBL" id="CAI4210705.1"/>
    </source>
</evidence>
<reference evidence="9" key="1">
    <citation type="submission" date="2022-11" db="EMBL/GenBank/DDBJ databases">
        <authorList>
            <person name="Scott C."/>
            <person name="Bruce N."/>
        </authorList>
    </citation>
    <scope>NUCLEOTIDE SEQUENCE</scope>
</reference>
<dbReference type="InterPro" id="IPR011051">
    <property type="entry name" value="RmlC_Cupin_sf"/>
</dbReference>
<dbReference type="GO" id="GO:0030145">
    <property type="term" value="F:manganese ion binding"/>
    <property type="evidence" value="ECO:0007669"/>
    <property type="project" value="InterPro"/>
</dbReference>
<dbReference type="InterPro" id="IPR001929">
    <property type="entry name" value="Germin"/>
</dbReference>
<keyword evidence="7" id="KW-0732">Signal</keyword>
<feature type="signal peptide" evidence="7">
    <location>
        <begin position="1"/>
        <end position="20"/>
    </location>
</feature>
<feature type="compositionally biased region" description="Acidic residues" evidence="6">
    <location>
        <begin position="246"/>
        <end position="340"/>
    </location>
</feature>
<dbReference type="SUPFAM" id="SSF51182">
    <property type="entry name" value="RmlC-like cupins"/>
    <property type="match status" value="1"/>
</dbReference>
<keyword evidence="3" id="KW-0964">Secreted</keyword>
<comment type="similarity">
    <text evidence="2">Belongs to the germin family.</text>
</comment>
<dbReference type="EMBL" id="CALLCH030000001">
    <property type="protein sequence ID" value="CAI4210705.1"/>
    <property type="molecule type" value="Genomic_DNA"/>
</dbReference>
<feature type="domain" description="Cupin type-1" evidence="8">
    <location>
        <begin position="72"/>
        <end position="218"/>
    </location>
</feature>
<dbReference type="InterPro" id="IPR014710">
    <property type="entry name" value="RmlC-like_jellyroll"/>
</dbReference>
<protein>
    <recommendedName>
        <fullName evidence="8">Cupin type-1 domain-containing protein</fullName>
    </recommendedName>
</protein>
<dbReference type="GO" id="GO:0005576">
    <property type="term" value="C:extracellular region"/>
    <property type="evidence" value="ECO:0007669"/>
    <property type="project" value="UniProtKB-SubCell"/>
</dbReference>
<dbReference type="SMART" id="SM00835">
    <property type="entry name" value="Cupin_1"/>
    <property type="match status" value="1"/>
</dbReference>
<dbReference type="InterPro" id="IPR006045">
    <property type="entry name" value="Cupin_1"/>
</dbReference>
<evidence type="ECO:0000256" key="6">
    <source>
        <dbReference type="SAM" id="MobiDB-lite"/>
    </source>
</evidence>
<evidence type="ECO:0000256" key="5">
    <source>
        <dbReference type="ARBA" id="ARBA00023211"/>
    </source>
</evidence>
<keyword evidence="5" id="KW-0464">Manganese</keyword>
<dbReference type="Pfam" id="PF00190">
    <property type="entry name" value="Cupin_1"/>
    <property type="match status" value="1"/>
</dbReference>
<proteinExistence type="inferred from homology"/>